<dbReference type="PANTHER" id="PTHR13102">
    <property type="entry name" value="NUCLEOLAR PROTEIN 9"/>
    <property type="match status" value="1"/>
</dbReference>
<organism evidence="2 3">
    <name type="scientific">Opisthorchis viverrini</name>
    <name type="common">Southeast Asian liver fluke</name>
    <dbReference type="NCBI Taxonomy" id="6198"/>
    <lineage>
        <taxon>Eukaryota</taxon>
        <taxon>Metazoa</taxon>
        <taxon>Spiralia</taxon>
        <taxon>Lophotrochozoa</taxon>
        <taxon>Platyhelminthes</taxon>
        <taxon>Trematoda</taxon>
        <taxon>Digenea</taxon>
        <taxon>Opisthorchiida</taxon>
        <taxon>Opisthorchiata</taxon>
        <taxon>Opisthorchiidae</taxon>
        <taxon>Opisthorchis</taxon>
    </lineage>
</organism>
<dbReference type="Pfam" id="PF22493">
    <property type="entry name" value="PUF_NOP9"/>
    <property type="match status" value="1"/>
</dbReference>
<dbReference type="OrthoDB" id="9987665at2759"/>
<proteinExistence type="predicted"/>
<dbReference type="GO" id="GO:0000480">
    <property type="term" value="P:endonucleolytic cleavage in 5'-ETS of tricistronic rRNA transcript (SSU-rRNA, 5.8S rRNA, LSU-rRNA)"/>
    <property type="evidence" value="ECO:0007669"/>
    <property type="project" value="TreeGrafter"/>
</dbReference>
<name>A0A075A714_OPIVI</name>
<dbReference type="RefSeq" id="XP_009164840.1">
    <property type="nucleotide sequence ID" value="XM_009166576.1"/>
</dbReference>
<dbReference type="GO" id="GO:0000472">
    <property type="term" value="P:endonucleolytic cleavage to generate mature 5'-end of SSU-rRNA from (SSU-rRNA, 5.8S rRNA, LSU-rRNA)"/>
    <property type="evidence" value="ECO:0007669"/>
    <property type="project" value="TreeGrafter"/>
</dbReference>
<dbReference type="GO" id="GO:0005730">
    <property type="term" value="C:nucleolus"/>
    <property type="evidence" value="ECO:0007669"/>
    <property type="project" value="TreeGrafter"/>
</dbReference>
<keyword evidence="1" id="KW-0677">Repeat</keyword>
<dbReference type="AlphaFoldDB" id="A0A075A714"/>
<dbReference type="Proteomes" id="UP000054324">
    <property type="component" value="Unassembled WGS sequence"/>
</dbReference>
<dbReference type="InterPro" id="IPR001313">
    <property type="entry name" value="Pumilio_RNA-bd_rpt"/>
</dbReference>
<keyword evidence="3" id="KW-1185">Reference proteome</keyword>
<protein>
    <submittedName>
        <fullName evidence="2">Uncharacterized protein</fullName>
    </submittedName>
</protein>
<dbReference type="PANTHER" id="PTHR13102:SF0">
    <property type="entry name" value="NUCLEOLAR PROTEIN 9"/>
    <property type="match status" value="1"/>
</dbReference>
<dbReference type="GO" id="GO:0000447">
    <property type="term" value="P:endonucleolytic cleavage in ITS1 to separate SSU-rRNA from 5.8S rRNA and LSU-rRNA from tricistronic rRNA transcript (SSU-rRNA, 5.8S rRNA, LSU-rRNA)"/>
    <property type="evidence" value="ECO:0007669"/>
    <property type="project" value="TreeGrafter"/>
</dbReference>
<dbReference type="GO" id="GO:0030686">
    <property type="term" value="C:90S preribosome"/>
    <property type="evidence" value="ECO:0007669"/>
    <property type="project" value="TreeGrafter"/>
</dbReference>
<dbReference type="InterPro" id="IPR040000">
    <property type="entry name" value="NOP9"/>
</dbReference>
<dbReference type="CTD" id="20316550"/>
<evidence type="ECO:0000313" key="3">
    <source>
        <dbReference type="Proteomes" id="UP000054324"/>
    </source>
</evidence>
<sequence length="421" mass="46928">MWVGGYPNQMLGGALENICSRKPPRLQRAHTHPPRIYVSFAEATFLIPDDRSVLILDGLAYWWFPGAGRTNQAKHCRCSEPLNFPCPPDFTTGSHAHFHLTSDYSSSQIIFGTGRVMSGRFKQCHCSMLYKAFGHPGKKPLANAGEDSLIRCVVGLRKPDESPCAHPNGDSHASSDGDDLAEPVTLPGSLLAQTLFRFEVGHPTVLAASLCTQSNERLCAWAKHPMLSRVIEALLNSPSVSLNRKSYLISVFEDIARLSKSRQGSREAEIEFETQTFRSVNSRSNHLGHLAPTRHRLAVEDSTGRLSFRLAPRISKSVKQRRSIHLDTFTVCTMEQSRKPIALAVILYSLGIDVCRPSETEIQDPNAFLITFRFWLRTLGDLEAVVVGCLEVGIVLSYRAKRPLFNWLMVDSRFRRGVSPA</sequence>
<reference evidence="2 3" key="1">
    <citation type="submission" date="2013-11" db="EMBL/GenBank/DDBJ databases">
        <title>Opisthorchis viverrini - life in the bile duct.</title>
        <authorList>
            <person name="Young N.D."/>
            <person name="Nagarajan N."/>
            <person name="Lin S.J."/>
            <person name="Korhonen P.K."/>
            <person name="Jex A.R."/>
            <person name="Hall R.S."/>
            <person name="Safavi-Hemami H."/>
            <person name="Kaewkong W."/>
            <person name="Bertrand D."/>
            <person name="Gao S."/>
            <person name="Seet Q."/>
            <person name="Wongkham S."/>
            <person name="Teh B.T."/>
            <person name="Wongkham C."/>
            <person name="Intapan P.M."/>
            <person name="Maleewong W."/>
            <person name="Yang X."/>
            <person name="Hu M."/>
            <person name="Wang Z."/>
            <person name="Hofmann A."/>
            <person name="Sternberg P.W."/>
            <person name="Tan P."/>
            <person name="Wang J."/>
            <person name="Gasser R.B."/>
        </authorList>
    </citation>
    <scope>NUCLEOTIDE SEQUENCE [LARGE SCALE GENOMIC DNA]</scope>
</reference>
<dbReference type="KEGG" id="ovi:T265_02362"/>
<evidence type="ECO:0000256" key="1">
    <source>
        <dbReference type="ARBA" id="ARBA00022737"/>
    </source>
</evidence>
<dbReference type="GO" id="GO:0003723">
    <property type="term" value="F:RNA binding"/>
    <property type="evidence" value="ECO:0007669"/>
    <property type="project" value="InterPro"/>
</dbReference>
<dbReference type="GeneID" id="20316550"/>
<accession>A0A075A714</accession>
<dbReference type="STRING" id="6198.A0A075A714"/>
<dbReference type="GO" id="GO:0000056">
    <property type="term" value="P:ribosomal small subunit export from nucleus"/>
    <property type="evidence" value="ECO:0007669"/>
    <property type="project" value="TreeGrafter"/>
</dbReference>
<evidence type="ECO:0000313" key="2">
    <source>
        <dbReference type="EMBL" id="KER31455.1"/>
    </source>
</evidence>
<gene>
    <name evidence="2" type="ORF">T265_02362</name>
</gene>
<dbReference type="EMBL" id="KL596646">
    <property type="protein sequence ID" value="KER31455.1"/>
    <property type="molecule type" value="Genomic_DNA"/>
</dbReference>
<dbReference type="GO" id="GO:0030688">
    <property type="term" value="C:preribosome, small subunit precursor"/>
    <property type="evidence" value="ECO:0007669"/>
    <property type="project" value="TreeGrafter"/>
</dbReference>